<dbReference type="InterPro" id="IPR036291">
    <property type="entry name" value="NAD(P)-bd_dom_sf"/>
</dbReference>
<dbReference type="RefSeq" id="WP_131889357.1">
    <property type="nucleotide sequence ID" value="NZ_SMKU01000008.1"/>
</dbReference>
<feature type="domain" description="Enoyl reductase (ER)" evidence="1">
    <location>
        <begin position="10"/>
        <end position="314"/>
    </location>
</feature>
<dbReference type="Proteomes" id="UP000294513">
    <property type="component" value="Unassembled WGS sequence"/>
</dbReference>
<dbReference type="AlphaFoldDB" id="A0A4R5CCY0"/>
<dbReference type="InterPro" id="IPR020843">
    <property type="entry name" value="ER"/>
</dbReference>
<dbReference type="InterPro" id="IPR013154">
    <property type="entry name" value="ADH-like_N"/>
</dbReference>
<evidence type="ECO:0000313" key="2">
    <source>
        <dbReference type="EMBL" id="TDD96103.1"/>
    </source>
</evidence>
<dbReference type="Pfam" id="PF00107">
    <property type="entry name" value="ADH_zinc_N"/>
    <property type="match status" value="1"/>
</dbReference>
<dbReference type="PANTHER" id="PTHR43677:SF4">
    <property type="entry name" value="QUINONE OXIDOREDUCTASE-LIKE PROTEIN 2"/>
    <property type="match status" value="1"/>
</dbReference>
<dbReference type="EMBL" id="SMKU01000008">
    <property type="protein sequence ID" value="TDD96103.1"/>
    <property type="molecule type" value="Genomic_DNA"/>
</dbReference>
<dbReference type="SUPFAM" id="SSF50129">
    <property type="entry name" value="GroES-like"/>
    <property type="match status" value="1"/>
</dbReference>
<dbReference type="SUPFAM" id="SSF51735">
    <property type="entry name" value="NAD(P)-binding Rossmann-fold domains"/>
    <property type="match status" value="1"/>
</dbReference>
<keyword evidence="3" id="KW-1185">Reference proteome</keyword>
<dbReference type="Gene3D" id="3.90.180.10">
    <property type="entry name" value="Medium-chain alcohol dehydrogenases, catalytic domain"/>
    <property type="match status" value="1"/>
</dbReference>
<proteinExistence type="predicted"/>
<protein>
    <submittedName>
        <fullName evidence="2">NADPH:quinone oxidoreductase family protein</fullName>
    </submittedName>
</protein>
<organism evidence="2 3">
    <name type="scientific">Actinomadura rubrisoli</name>
    <dbReference type="NCBI Taxonomy" id="2530368"/>
    <lineage>
        <taxon>Bacteria</taxon>
        <taxon>Bacillati</taxon>
        <taxon>Actinomycetota</taxon>
        <taxon>Actinomycetes</taxon>
        <taxon>Streptosporangiales</taxon>
        <taxon>Thermomonosporaceae</taxon>
        <taxon>Actinomadura</taxon>
    </lineage>
</organism>
<dbReference type="Pfam" id="PF08240">
    <property type="entry name" value="ADH_N"/>
    <property type="match status" value="1"/>
</dbReference>
<dbReference type="InterPro" id="IPR011032">
    <property type="entry name" value="GroES-like_sf"/>
</dbReference>
<dbReference type="Gene3D" id="3.40.50.720">
    <property type="entry name" value="NAD(P)-binding Rossmann-like Domain"/>
    <property type="match status" value="1"/>
</dbReference>
<sequence length="318" mass="33019">MRAIQITEFGGPEVLNATELPDPSAGPGHLLIEVSRAGINYADTHQADNSYLAESALPLVPGGEVVGTAPGGRRVVALVGTGGYAERAVAPEALAWDVPDAIDDVTALGMIVQGASAWLLLRRSVHLAEGESVVVHAAAGGVGTLAVQLAKAWGAGRVIATASSEDKRALALELGADVAIDANEPALKDALIDANGGRRVDVVLEMTGGTVTDQSLRALAPFGRLAFYGMASRQEPAPVRPAALMAHSTTIAGMWLAHVFQLPGDVMRAALDELFGLAAQGRLRVIGGGEYGLAEVRRAHEDLRARRTTGKLVLDPSR</sequence>
<dbReference type="CDD" id="cd08241">
    <property type="entry name" value="QOR1"/>
    <property type="match status" value="1"/>
</dbReference>
<evidence type="ECO:0000259" key="1">
    <source>
        <dbReference type="SMART" id="SM00829"/>
    </source>
</evidence>
<name>A0A4R5CCY0_9ACTN</name>
<accession>A0A4R5CCY0</accession>
<evidence type="ECO:0000313" key="3">
    <source>
        <dbReference type="Proteomes" id="UP000294513"/>
    </source>
</evidence>
<dbReference type="InterPro" id="IPR013149">
    <property type="entry name" value="ADH-like_C"/>
</dbReference>
<dbReference type="InterPro" id="IPR051397">
    <property type="entry name" value="Zn-ADH-like_protein"/>
</dbReference>
<reference evidence="2 3" key="1">
    <citation type="submission" date="2019-03" db="EMBL/GenBank/DDBJ databases">
        <title>Draft genome sequences of novel Actinobacteria.</title>
        <authorList>
            <person name="Sahin N."/>
            <person name="Ay H."/>
            <person name="Saygin H."/>
        </authorList>
    </citation>
    <scope>NUCLEOTIDE SEQUENCE [LARGE SCALE GENOMIC DNA]</scope>
    <source>
        <strain evidence="2 3">H3C3</strain>
    </source>
</reference>
<comment type="caution">
    <text evidence="2">The sequence shown here is derived from an EMBL/GenBank/DDBJ whole genome shotgun (WGS) entry which is preliminary data.</text>
</comment>
<dbReference type="PANTHER" id="PTHR43677">
    <property type="entry name" value="SHORT-CHAIN DEHYDROGENASE/REDUCTASE"/>
    <property type="match status" value="1"/>
</dbReference>
<dbReference type="SMART" id="SM00829">
    <property type="entry name" value="PKS_ER"/>
    <property type="match status" value="1"/>
</dbReference>
<dbReference type="OrthoDB" id="9805883at2"/>
<gene>
    <name evidence="2" type="ORF">E1298_03955</name>
</gene>
<dbReference type="GO" id="GO:0016491">
    <property type="term" value="F:oxidoreductase activity"/>
    <property type="evidence" value="ECO:0007669"/>
    <property type="project" value="InterPro"/>
</dbReference>